<proteinExistence type="predicted"/>
<dbReference type="EMBL" id="FOZV01000001">
    <property type="protein sequence ID" value="SFS31331.1"/>
    <property type="molecule type" value="Genomic_DNA"/>
</dbReference>
<feature type="signal peptide" evidence="1">
    <location>
        <begin position="1"/>
        <end position="23"/>
    </location>
</feature>
<dbReference type="InterPro" id="IPR021747">
    <property type="entry name" value="DUF3313"/>
</dbReference>
<evidence type="ECO:0008006" key="4">
    <source>
        <dbReference type="Google" id="ProtNLM"/>
    </source>
</evidence>
<dbReference type="RefSeq" id="WP_177221772.1">
    <property type="nucleotide sequence ID" value="NZ_FOZV01000001.1"/>
</dbReference>
<keyword evidence="1" id="KW-0732">Signal</keyword>
<dbReference type="PROSITE" id="PS51257">
    <property type="entry name" value="PROKAR_LIPOPROTEIN"/>
    <property type="match status" value="1"/>
</dbReference>
<reference evidence="3" key="1">
    <citation type="submission" date="2016-10" db="EMBL/GenBank/DDBJ databases">
        <authorList>
            <person name="Varghese N."/>
            <person name="Submissions S."/>
        </authorList>
    </citation>
    <scope>NUCLEOTIDE SEQUENCE [LARGE SCALE GENOMIC DNA]</scope>
    <source>
        <strain evidence="3">CGMCC 1.10683</strain>
    </source>
</reference>
<gene>
    <name evidence="2" type="ORF">SAMN05192570_0498</name>
</gene>
<evidence type="ECO:0000313" key="3">
    <source>
        <dbReference type="Proteomes" id="UP000198788"/>
    </source>
</evidence>
<dbReference type="AlphaFoldDB" id="A0A1I6NTS6"/>
<sequence length="258" mass="26822">MIIRRLLPLAGLAAVTACQTAPAADSGFLSAYDRLQTREDTVRASIRERRDEARATGVERVWLEPAVMVGNAGSALTESERAMVLREVDRQVCYEISERFTLATTPEGAARVRTGVVEVRPTGAAGSGVAAVANALIPGPGTLRVPGTTGGLAAEAELVAGGEQIAALAWARNATVVGTDTPSLSRVGDALQLAEPFGDAVGDAFAPPDRAVRPIPDPDPCARFGPRTQPAGFVTRLVTGLYVPEVNTGAREAEAPAE</sequence>
<evidence type="ECO:0000256" key="1">
    <source>
        <dbReference type="SAM" id="SignalP"/>
    </source>
</evidence>
<feature type="chain" id="PRO_5011705541" description="DUF3313 domain-containing protein" evidence="1">
    <location>
        <begin position="24"/>
        <end position="258"/>
    </location>
</feature>
<dbReference type="STRING" id="871741.SAMN05192570_0498"/>
<accession>A0A1I6NTS6</accession>
<name>A0A1I6NTS6_9CAUL</name>
<dbReference type="Pfam" id="PF11769">
    <property type="entry name" value="DUF3313"/>
    <property type="match status" value="1"/>
</dbReference>
<organism evidence="2 3">
    <name type="scientific">Brevundimonas viscosa</name>
    <dbReference type="NCBI Taxonomy" id="871741"/>
    <lineage>
        <taxon>Bacteria</taxon>
        <taxon>Pseudomonadati</taxon>
        <taxon>Pseudomonadota</taxon>
        <taxon>Alphaproteobacteria</taxon>
        <taxon>Caulobacterales</taxon>
        <taxon>Caulobacteraceae</taxon>
        <taxon>Brevundimonas</taxon>
    </lineage>
</organism>
<protein>
    <recommendedName>
        <fullName evidence="4">DUF3313 domain-containing protein</fullName>
    </recommendedName>
</protein>
<evidence type="ECO:0000313" key="2">
    <source>
        <dbReference type="EMBL" id="SFS31331.1"/>
    </source>
</evidence>
<dbReference type="Proteomes" id="UP000198788">
    <property type="component" value="Unassembled WGS sequence"/>
</dbReference>
<keyword evidence="3" id="KW-1185">Reference proteome</keyword>